<comment type="cofactor">
    <cofactor evidence="1">
        <name>Fe cation</name>
        <dbReference type="ChEBI" id="CHEBI:24875"/>
    </cofactor>
</comment>
<dbReference type="GO" id="GO:0008203">
    <property type="term" value="P:cholesterol metabolic process"/>
    <property type="evidence" value="ECO:0007669"/>
    <property type="project" value="InterPro"/>
</dbReference>
<dbReference type="Gene3D" id="2.102.10.10">
    <property type="entry name" value="Rieske [2Fe-2S] iron-sulphur domain"/>
    <property type="match status" value="1"/>
</dbReference>
<protein>
    <recommendedName>
        <fullName evidence="16">cholesterol 7-desaturase</fullName>
        <ecNumber evidence="16">1.14.19.21</ecNumber>
    </recommendedName>
    <alternativeName>
        <fullName evidence="17">Rieske-type oxygenase</fullName>
    </alternativeName>
</protein>
<comment type="catalytic activity">
    <reaction evidence="20">
        <text>cholesterol + NADPH + O2 + H(+) = 7-dehydrocholesterol + NADP(+) + 2 H2O</text>
        <dbReference type="Rhea" id="RHEA:45024"/>
        <dbReference type="ChEBI" id="CHEBI:15377"/>
        <dbReference type="ChEBI" id="CHEBI:15378"/>
        <dbReference type="ChEBI" id="CHEBI:15379"/>
        <dbReference type="ChEBI" id="CHEBI:16113"/>
        <dbReference type="ChEBI" id="CHEBI:17759"/>
        <dbReference type="ChEBI" id="CHEBI:57783"/>
        <dbReference type="ChEBI" id="CHEBI:58349"/>
        <dbReference type="EC" id="1.14.19.21"/>
    </reaction>
    <physiologicalReaction direction="left-to-right" evidence="20">
        <dbReference type="Rhea" id="RHEA:45025"/>
    </physiologicalReaction>
</comment>
<dbReference type="GO" id="GO:0016020">
    <property type="term" value="C:membrane"/>
    <property type="evidence" value="ECO:0007669"/>
    <property type="project" value="UniProtKB-SubCell"/>
</dbReference>
<evidence type="ECO:0000256" key="20">
    <source>
        <dbReference type="ARBA" id="ARBA00049548"/>
    </source>
</evidence>
<comment type="pathway">
    <text evidence="14">Steroid hormone biosynthesis; dafachronic acid biosynthesis.</text>
</comment>
<organism evidence="22 23">
    <name type="scientific">Streptomyces showdoensis</name>
    <dbReference type="NCBI Taxonomy" id="68268"/>
    <lineage>
        <taxon>Bacteria</taxon>
        <taxon>Bacillati</taxon>
        <taxon>Actinomycetota</taxon>
        <taxon>Actinomycetes</taxon>
        <taxon>Kitasatosporales</taxon>
        <taxon>Streptomycetaceae</taxon>
        <taxon>Streptomyces</taxon>
    </lineage>
</organism>
<keyword evidence="11" id="KW-0411">Iron-sulfur</keyword>
<dbReference type="PANTHER" id="PTHR21266">
    <property type="entry name" value="IRON-SULFUR DOMAIN CONTAINING PROTEIN"/>
    <property type="match status" value="1"/>
</dbReference>
<keyword evidence="13" id="KW-0753">Steroid metabolism</keyword>
<comment type="caution">
    <text evidence="22">The sequence shown here is derived from an EMBL/GenBank/DDBJ whole genome shotgun (WGS) entry which is preliminary data.</text>
</comment>
<dbReference type="Proteomes" id="UP000265325">
    <property type="component" value="Unassembled WGS sequence"/>
</dbReference>
<dbReference type="InterPro" id="IPR050584">
    <property type="entry name" value="Cholesterol_7-desaturase"/>
</dbReference>
<dbReference type="GO" id="GO:0046872">
    <property type="term" value="F:metal ion binding"/>
    <property type="evidence" value="ECO:0007669"/>
    <property type="project" value="UniProtKB-KW"/>
</dbReference>
<gene>
    <name evidence="22" type="ORF">VO63_12295</name>
</gene>
<sequence>MNPRHTRSLTEGPSPADAHAPALPYPDGWFAVAFAAELVPGTVLTRPLQGEDVVLYRLRDGGVRAVRPYCPHLGAHLGLGAMEGDDLICPFHRFAFGPDGSCVRTGYGTPPPPSSDLAALPVREVNDTVFVWRHHDGRAPDWEPVTWHALGTRAPRFAAWEMPGHSQDVVENTVDLGHFGPLHGWGESEVAEPAVFDGRSFRVSVRSRERVPLLGESPLEVTLEGCGISQVHVCTALPRFGVRTCALYATTMIAPAAFQLRQASRLDVAEPGALPGPAARWLSRSLTRLLAGVMFRGNCEFVAQDFPVWATKRYQSPPRLARGDGPIGPFRHWARQFYPPDRLRAHVPSSVRSAEGSRSG</sequence>
<dbReference type="InterPro" id="IPR017941">
    <property type="entry name" value="Rieske_2Fe-2S"/>
</dbReference>
<evidence type="ECO:0000256" key="12">
    <source>
        <dbReference type="ARBA" id="ARBA00023136"/>
    </source>
</evidence>
<evidence type="ECO:0000256" key="14">
    <source>
        <dbReference type="ARBA" id="ARBA00025712"/>
    </source>
</evidence>
<comment type="pathway">
    <text evidence="3">Hormone biosynthesis.</text>
</comment>
<evidence type="ECO:0000256" key="3">
    <source>
        <dbReference type="ARBA" id="ARBA00004972"/>
    </source>
</evidence>
<evidence type="ECO:0000256" key="13">
    <source>
        <dbReference type="ARBA" id="ARBA00023221"/>
    </source>
</evidence>
<evidence type="ECO:0000256" key="9">
    <source>
        <dbReference type="ARBA" id="ARBA00023002"/>
    </source>
</evidence>
<keyword evidence="7" id="KW-0442">Lipid degradation</keyword>
<evidence type="ECO:0000256" key="17">
    <source>
        <dbReference type="ARBA" id="ARBA00030944"/>
    </source>
</evidence>
<dbReference type="GO" id="GO:0004497">
    <property type="term" value="F:monooxygenase activity"/>
    <property type="evidence" value="ECO:0007669"/>
    <property type="project" value="UniProtKB-ARBA"/>
</dbReference>
<dbReference type="InterPro" id="IPR036922">
    <property type="entry name" value="Rieske_2Fe-2S_sf"/>
</dbReference>
<dbReference type="Pfam" id="PF19298">
    <property type="entry name" value="KshA_C"/>
    <property type="match status" value="1"/>
</dbReference>
<dbReference type="GO" id="GO:0170056">
    <property type="term" value="F:cholesterol 7-desaturase [NAD(P)H] activity"/>
    <property type="evidence" value="ECO:0007669"/>
    <property type="project" value="UniProtKB-EC"/>
</dbReference>
<evidence type="ECO:0000256" key="7">
    <source>
        <dbReference type="ARBA" id="ARBA00022963"/>
    </source>
</evidence>
<dbReference type="AlphaFoldDB" id="A0A2P2GPP2"/>
<keyword evidence="4" id="KW-0812">Transmembrane</keyword>
<evidence type="ECO:0000256" key="15">
    <source>
        <dbReference type="ARBA" id="ARBA00025729"/>
    </source>
</evidence>
<evidence type="ECO:0000256" key="4">
    <source>
        <dbReference type="ARBA" id="ARBA00022692"/>
    </source>
</evidence>
<evidence type="ECO:0000256" key="2">
    <source>
        <dbReference type="ARBA" id="ARBA00004370"/>
    </source>
</evidence>
<dbReference type="EMBL" id="LAQS01000016">
    <property type="protein sequence ID" value="KKZ73463.1"/>
    <property type="molecule type" value="Genomic_DNA"/>
</dbReference>
<keyword evidence="8" id="KW-1133">Transmembrane helix</keyword>
<proteinExistence type="inferred from homology"/>
<dbReference type="Gene3D" id="3.90.380.10">
    <property type="entry name" value="Naphthalene 1,2-dioxygenase Alpha Subunit, Chain A, domain 1"/>
    <property type="match status" value="1"/>
</dbReference>
<dbReference type="GO" id="GO:0005737">
    <property type="term" value="C:cytoplasm"/>
    <property type="evidence" value="ECO:0007669"/>
    <property type="project" value="TreeGrafter"/>
</dbReference>
<dbReference type="SUPFAM" id="SSF55961">
    <property type="entry name" value="Bet v1-like"/>
    <property type="match status" value="1"/>
</dbReference>
<keyword evidence="9" id="KW-0560">Oxidoreductase</keyword>
<accession>A0A2P2GPP2</accession>
<dbReference type="PROSITE" id="PS51296">
    <property type="entry name" value="RIESKE"/>
    <property type="match status" value="1"/>
</dbReference>
<dbReference type="GO" id="GO:0016042">
    <property type="term" value="P:lipid catabolic process"/>
    <property type="evidence" value="ECO:0007669"/>
    <property type="project" value="UniProtKB-KW"/>
</dbReference>
<evidence type="ECO:0000259" key="21">
    <source>
        <dbReference type="PROSITE" id="PS51296"/>
    </source>
</evidence>
<dbReference type="GO" id="GO:0051537">
    <property type="term" value="F:2 iron, 2 sulfur cluster binding"/>
    <property type="evidence" value="ECO:0007669"/>
    <property type="project" value="UniProtKB-KW"/>
</dbReference>
<keyword evidence="6" id="KW-0479">Metal-binding</keyword>
<dbReference type="RefSeq" id="WP_046907758.1">
    <property type="nucleotide sequence ID" value="NZ_BAAAXG010000029.1"/>
</dbReference>
<dbReference type="SUPFAM" id="SSF50022">
    <property type="entry name" value="ISP domain"/>
    <property type="match status" value="1"/>
</dbReference>
<comment type="catalytic activity">
    <reaction evidence="19">
        <text>cholesterol + NADH + O2 + H(+) = 7-dehydrocholesterol + NAD(+) + 2 H2O</text>
        <dbReference type="Rhea" id="RHEA:51644"/>
        <dbReference type="ChEBI" id="CHEBI:15377"/>
        <dbReference type="ChEBI" id="CHEBI:15378"/>
        <dbReference type="ChEBI" id="CHEBI:15379"/>
        <dbReference type="ChEBI" id="CHEBI:16113"/>
        <dbReference type="ChEBI" id="CHEBI:17759"/>
        <dbReference type="ChEBI" id="CHEBI:57540"/>
        <dbReference type="ChEBI" id="CHEBI:57945"/>
        <dbReference type="EC" id="1.14.19.21"/>
    </reaction>
    <physiologicalReaction direction="left-to-right" evidence="19">
        <dbReference type="Rhea" id="RHEA:51645"/>
    </physiologicalReaction>
</comment>
<comment type="similarity">
    <text evidence="15">Belongs to the cholesterol 7-desaturase family.</text>
</comment>
<keyword evidence="5" id="KW-0001">2Fe-2S</keyword>
<comment type="subcellular location">
    <subcellularLocation>
        <location evidence="2">Membrane</location>
    </subcellularLocation>
</comment>
<comment type="subunit">
    <text evidence="18">Homotrimer. The two-component system 3-ketosteroid-9-alpha-monooxygenase is composed of an oxygenase component KshA and a reductase component KshB.</text>
</comment>
<reference evidence="22 23" key="1">
    <citation type="submission" date="2015-05" db="EMBL/GenBank/DDBJ databases">
        <title>Draft Genome assembly of Streptomyces showdoensis.</title>
        <authorList>
            <person name="Thapa K.K."/>
            <person name="Metsa-Ketela M."/>
        </authorList>
    </citation>
    <scope>NUCLEOTIDE SEQUENCE [LARGE SCALE GENOMIC DNA]</scope>
    <source>
        <strain evidence="22 23">ATCC 15227</strain>
    </source>
</reference>
<evidence type="ECO:0000313" key="23">
    <source>
        <dbReference type="Proteomes" id="UP000265325"/>
    </source>
</evidence>
<keyword evidence="10" id="KW-0408">Iron</keyword>
<evidence type="ECO:0000256" key="16">
    <source>
        <dbReference type="ARBA" id="ARBA00026095"/>
    </source>
</evidence>
<dbReference type="InterPro" id="IPR045605">
    <property type="entry name" value="KshA-like_C"/>
</dbReference>
<evidence type="ECO:0000256" key="19">
    <source>
        <dbReference type="ARBA" id="ARBA00047853"/>
    </source>
</evidence>
<keyword evidence="23" id="KW-1185">Reference proteome</keyword>
<evidence type="ECO:0000256" key="11">
    <source>
        <dbReference type="ARBA" id="ARBA00023014"/>
    </source>
</evidence>
<name>A0A2P2GPP2_STREW</name>
<dbReference type="OrthoDB" id="5243643at2"/>
<keyword evidence="12" id="KW-0472">Membrane</keyword>
<evidence type="ECO:0000256" key="10">
    <source>
        <dbReference type="ARBA" id="ARBA00023004"/>
    </source>
</evidence>
<feature type="domain" description="Rieske" evidence="21">
    <location>
        <begin position="30"/>
        <end position="131"/>
    </location>
</feature>
<dbReference type="Pfam" id="PF00355">
    <property type="entry name" value="Rieske"/>
    <property type="match status" value="1"/>
</dbReference>
<dbReference type="EC" id="1.14.19.21" evidence="16"/>
<keyword evidence="13" id="KW-0443">Lipid metabolism</keyword>
<evidence type="ECO:0000256" key="8">
    <source>
        <dbReference type="ARBA" id="ARBA00022989"/>
    </source>
</evidence>
<dbReference type="PANTHER" id="PTHR21266:SF32">
    <property type="entry name" value="CHOLESTEROL 7-DESATURASE NVD"/>
    <property type="match status" value="1"/>
</dbReference>
<evidence type="ECO:0000256" key="18">
    <source>
        <dbReference type="ARBA" id="ARBA00046982"/>
    </source>
</evidence>
<evidence type="ECO:0000256" key="1">
    <source>
        <dbReference type="ARBA" id="ARBA00001962"/>
    </source>
</evidence>
<evidence type="ECO:0000313" key="22">
    <source>
        <dbReference type="EMBL" id="KKZ73463.1"/>
    </source>
</evidence>
<evidence type="ECO:0000256" key="6">
    <source>
        <dbReference type="ARBA" id="ARBA00022723"/>
    </source>
</evidence>
<evidence type="ECO:0000256" key="5">
    <source>
        <dbReference type="ARBA" id="ARBA00022714"/>
    </source>
</evidence>